<feature type="region of interest" description="Disordered" evidence="1">
    <location>
        <begin position="484"/>
        <end position="512"/>
    </location>
</feature>
<name>A0AB39BH93_9MICO</name>
<evidence type="ECO:0000259" key="2">
    <source>
        <dbReference type="Pfam" id="PF07171"/>
    </source>
</evidence>
<dbReference type="InterPro" id="IPR010799">
    <property type="entry name" value="MlrC_C"/>
</dbReference>
<gene>
    <name evidence="4" type="ORF">ABFY20_01995</name>
</gene>
<dbReference type="AlphaFoldDB" id="A0AB39BH93"/>
<dbReference type="RefSeq" id="WP_368498279.1">
    <property type="nucleotide sequence ID" value="NZ_CP162511.1"/>
</dbReference>
<dbReference type="Pfam" id="PF07171">
    <property type="entry name" value="MlrC_C"/>
    <property type="match status" value="1"/>
</dbReference>
<accession>A0AB39BH93</accession>
<organism evidence="4">
    <name type="scientific">Herbiconiux sp. A18JL235</name>
    <dbReference type="NCBI Taxonomy" id="3152363"/>
    <lineage>
        <taxon>Bacteria</taxon>
        <taxon>Bacillati</taxon>
        <taxon>Actinomycetota</taxon>
        <taxon>Actinomycetes</taxon>
        <taxon>Micrococcales</taxon>
        <taxon>Microbacteriaceae</taxon>
        <taxon>Herbiconiux</taxon>
    </lineage>
</organism>
<evidence type="ECO:0000256" key="1">
    <source>
        <dbReference type="SAM" id="MobiDB-lite"/>
    </source>
</evidence>
<feature type="domain" description="Microcystin LR degradation protein MlrC N-terminal" evidence="3">
    <location>
        <begin position="3"/>
        <end position="289"/>
    </location>
</feature>
<protein>
    <submittedName>
        <fullName evidence="4">M81 family metallopeptidase</fullName>
    </submittedName>
</protein>
<evidence type="ECO:0000313" key="4">
    <source>
        <dbReference type="EMBL" id="XDI05890.1"/>
    </source>
</evidence>
<dbReference type="EMBL" id="CP162511">
    <property type="protein sequence ID" value="XDI05890.1"/>
    <property type="molecule type" value="Genomic_DNA"/>
</dbReference>
<feature type="domain" description="Microcystin LR degradation protein MlrC C-terminal" evidence="2">
    <location>
        <begin position="299"/>
        <end position="472"/>
    </location>
</feature>
<sequence>MTRVGVVSFWHETNEYSARLAGLQQWIDYELLTGEALLAAHAGTSSVVGGMLEALGERAVPVFAAGAWPSGCTPADAMAELLRRLDEALEAAGPLDAVALNLHGATVAVGEADVEARVAELIRARVGDVPIAAVLDLHGNPSVELAAQVDAVIAYRTYPHVDMRECGLEAVALIDRMLGGERLATSVAKVPVLSCPLVQGTEHGVLGRLIAEGNARAAELGLARISVLAGFAYQDAERAGISVLVVAPVARRAEAEGLAGELAERVLAAEGAGEFRLELPKADEAVMRARHSGLRPVVLADVADNIGAGSAGDGTVILRELLASGTTEGLAVIADTEVVAQAWDAGEGAEIDCALGGKTDSLHGDPLPLRAEVVSLSDGTYVSEGSWAAGVRFEMGRTAVLGVAGNTVVVTERATPPFHREQVTSLGIDPARASIIVAKGALAWRAAYGDIAALTIEVDAPGACPVDPGVLPRVTEPVTVLPAQTPRAGAPFSPVADRASTPVPAPAQGDTA</sequence>
<proteinExistence type="predicted"/>
<reference evidence="4" key="1">
    <citation type="submission" date="2024-05" db="EMBL/GenBank/DDBJ databases">
        <title>Herbiconiux sp. A18JL235.</title>
        <authorList>
            <person name="Zhang G."/>
        </authorList>
    </citation>
    <scope>NUCLEOTIDE SEQUENCE</scope>
    <source>
        <strain evidence="4">A18JL235</strain>
    </source>
</reference>
<evidence type="ECO:0000259" key="3">
    <source>
        <dbReference type="Pfam" id="PF07364"/>
    </source>
</evidence>
<dbReference type="Pfam" id="PF07364">
    <property type="entry name" value="DUF1485"/>
    <property type="match status" value="1"/>
</dbReference>
<dbReference type="InterPro" id="IPR015995">
    <property type="entry name" value="MlrC_N"/>
</dbReference>